<sequence>MVWRNGRGRMDKIVFQSDLPQYTIWKPNCQYDLWNGNDYAPFENICRIVHFEDFVTIYNANSFTNYYLDEDNHCSLDYPLNTDYEGLFFGPQTSRKLHNWYGNVSFNFSISSFLQNFNLNMFYVETVDYNTNSCSRILLSYKYYHNLRHYNPRKIGGPWYIDNDADHFHLTNARRFDGGFSRFGHALEFMIELPNHCLNRLFNFCQIQAVNHSHSMNGYRKCRKYRTGGFWQRCPSSWGIRYTSLQLRNYEL</sequence>
<accession>A0AAV2SFB1</accession>
<gene>
    <name evidence="1" type="ORF">MNOR_LOCUS35164</name>
</gene>
<dbReference type="Proteomes" id="UP001497623">
    <property type="component" value="Unassembled WGS sequence"/>
</dbReference>
<proteinExistence type="predicted"/>
<dbReference type="AlphaFoldDB" id="A0AAV2SFB1"/>
<organism evidence="1 2">
    <name type="scientific">Meganyctiphanes norvegica</name>
    <name type="common">Northern krill</name>
    <name type="synonym">Thysanopoda norvegica</name>
    <dbReference type="NCBI Taxonomy" id="48144"/>
    <lineage>
        <taxon>Eukaryota</taxon>
        <taxon>Metazoa</taxon>
        <taxon>Ecdysozoa</taxon>
        <taxon>Arthropoda</taxon>
        <taxon>Crustacea</taxon>
        <taxon>Multicrustacea</taxon>
        <taxon>Malacostraca</taxon>
        <taxon>Eumalacostraca</taxon>
        <taxon>Eucarida</taxon>
        <taxon>Euphausiacea</taxon>
        <taxon>Euphausiidae</taxon>
        <taxon>Meganyctiphanes</taxon>
    </lineage>
</organism>
<protein>
    <submittedName>
        <fullName evidence="1">Uncharacterized protein</fullName>
    </submittedName>
</protein>
<name>A0AAV2SFB1_MEGNR</name>
<evidence type="ECO:0000313" key="1">
    <source>
        <dbReference type="EMBL" id="CAL4179450.1"/>
    </source>
</evidence>
<evidence type="ECO:0000313" key="2">
    <source>
        <dbReference type="Proteomes" id="UP001497623"/>
    </source>
</evidence>
<keyword evidence="2" id="KW-1185">Reference proteome</keyword>
<dbReference type="EMBL" id="CAXKWB010057392">
    <property type="protein sequence ID" value="CAL4179450.1"/>
    <property type="molecule type" value="Genomic_DNA"/>
</dbReference>
<comment type="caution">
    <text evidence="1">The sequence shown here is derived from an EMBL/GenBank/DDBJ whole genome shotgun (WGS) entry which is preliminary data.</text>
</comment>
<reference evidence="1 2" key="1">
    <citation type="submission" date="2024-05" db="EMBL/GenBank/DDBJ databases">
        <authorList>
            <person name="Wallberg A."/>
        </authorList>
    </citation>
    <scope>NUCLEOTIDE SEQUENCE [LARGE SCALE GENOMIC DNA]</scope>
</reference>